<dbReference type="OrthoDB" id="5950649at2759"/>
<keyword evidence="2" id="KW-0732">Signal</keyword>
<dbReference type="InterPro" id="IPR052876">
    <property type="entry name" value="Insect_Hormone_Regulators"/>
</dbReference>
<sequence>MVQIKFTIMLIFLSLSWTINAKVTFNRMILNEKSRQNDEAIVKRCDELSPIMLNDILGAAYNSRYMSIEEPKLEEELEQKNAAGKRGAQDFQPFYVDDTYAMEISDMPAWEVHHPVNSTEKNNTTSESEMTTTMKNNGQRVVRSNKRRRTEDFNSGYQPPPPQNKRPWECEAKIKWLDLGHDYYPRYLRTVECTRHSCFYGHFTCKPRSFTVKILRRRKGECVQTRNRVGISGLPGELKELWVWEERAVNFCCDCAVK</sequence>
<evidence type="ECO:0000313" key="4">
    <source>
        <dbReference type="Proteomes" id="UP001107558"/>
    </source>
</evidence>
<comment type="caution">
    <text evidence="3">The sequence shown here is derived from an EMBL/GenBank/DDBJ whole genome shotgun (WGS) entry which is preliminary data.</text>
</comment>
<evidence type="ECO:0000313" key="3">
    <source>
        <dbReference type="EMBL" id="KAG5680440.1"/>
    </source>
</evidence>
<evidence type="ECO:0000256" key="2">
    <source>
        <dbReference type="SAM" id="SignalP"/>
    </source>
</evidence>
<dbReference type="GO" id="GO:0005102">
    <property type="term" value="F:signaling receptor binding"/>
    <property type="evidence" value="ECO:0007669"/>
    <property type="project" value="TreeGrafter"/>
</dbReference>
<evidence type="ECO:0000256" key="1">
    <source>
        <dbReference type="SAM" id="MobiDB-lite"/>
    </source>
</evidence>
<dbReference type="SUPFAM" id="SSF57501">
    <property type="entry name" value="Cystine-knot cytokines"/>
    <property type="match status" value="1"/>
</dbReference>
<organism evidence="3 4">
    <name type="scientific">Polypedilum vanderplanki</name>
    <name type="common">Sleeping chironomid midge</name>
    <dbReference type="NCBI Taxonomy" id="319348"/>
    <lineage>
        <taxon>Eukaryota</taxon>
        <taxon>Metazoa</taxon>
        <taxon>Ecdysozoa</taxon>
        <taxon>Arthropoda</taxon>
        <taxon>Hexapoda</taxon>
        <taxon>Insecta</taxon>
        <taxon>Pterygota</taxon>
        <taxon>Neoptera</taxon>
        <taxon>Endopterygota</taxon>
        <taxon>Diptera</taxon>
        <taxon>Nematocera</taxon>
        <taxon>Chironomoidea</taxon>
        <taxon>Chironomidae</taxon>
        <taxon>Chironominae</taxon>
        <taxon>Polypedilum</taxon>
        <taxon>Polypedilum</taxon>
    </lineage>
</organism>
<dbReference type="PANTHER" id="PTHR39940">
    <property type="entry name" value="PROTHORACICOTROPIC HORMONE, ISOFORM F"/>
    <property type="match status" value="1"/>
</dbReference>
<feature type="signal peptide" evidence="2">
    <location>
        <begin position="1"/>
        <end position="21"/>
    </location>
</feature>
<dbReference type="EMBL" id="JADBJN010000001">
    <property type="protein sequence ID" value="KAG5680440.1"/>
    <property type="molecule type" value="Genomic_DNA"/>
</dbReference>
<feature type="chain" id="PRO_5039894105" description="Protein trunk" evidence="2">
    <location>
        <begin position="22"/>
        <end position="258"/>
    </location>
</feature>
<feature type="compositionally biased region" description="Low complexity" evidence="1">
    <location>
        <begin position="117"/>
        <end position="136"/>
    </location>
</feature>
<protein>
    <recommendedName>
        <fullName evidence="5">Protein trunk</fullName>
    </recommendedName>
</protein>
<name>A0A9J6CF55_POLVA</name>
<dbReference type="PANTHER" id="PTHR39940:SF4">
    <property type="entry name" value="PROTEIN TRUNK"/>
    <property type="match status" value="1"/>
</dbReference>
<proteinExistence type="predicted"/>
<dbReference type="Proteomes" id="UP001107558">
    <property type="component" value="Chromosome 1"/>
</dbReference>
<accession>A0A9J6CF55</accession>
<reference evidence="3" key="1">
    <citation type="submission" date="2021-03" db="EMBL/GenBank/DDBJ databases">
        <title>Chromosome level genome of the anhydrobiotic midge Polypedilum vanderplanki.</title>
        <authorList>
            <person name="Yoshida Y."/>
            <person name="Kikawada T."/>
            <person name="Gusev O."/>
        </authorList>
    </citation>
    <scope>NUCLEOTIDE SEQUENCE</scope>
    <source>
        <strain evidence="3">NIAS01</strain>
        <tissue evidence="3">Whole body or cell culture</tissue>
    </source>
</reference>
<dbReference type="Gene3D" id="2.10.90.10">
    <property type="entry name" value="Cystine-knot cytokines"/>
    <property type="match status" value="1"/>
</dbReference>
<dbReference type="InterPro" id="IPR029034">
    <property type="entry name" value="Cystine-knot_cytokine"/>
</dbReference>
<keyword evidence="4" id="KW-1185">Reference proteome</keyword>
<gene>
    <name evidence="3" type="ORF">PVAND_009948</name>
</gene>
<dbReference type="AlphaFoldDB" id="A0A9J6CF55"/>
<evidence type="ECO:0008006" key="5">
    <source>
        <dbReference type="Google" id="ProtNLM"/>
    </source>
</evidence>
<feature type="region of interest" description="Disordered" evidence="1">
    <location>
        <begin position="116"/>
        <end position="166"/>
    </location>
</feature>